<dbReference type="InterPro" id="IPR029044">
    <property type="entry name" value="Nucleotide-diphossugar_trans"/>
</dbReference>
<dbReference type="SUPFAM" id="SSF53448">
    <property type="entry name" value="Nucleotide-diphospho-sugar transferases"/>
    <property type="match status" value="1"/>
</dbReference>
<keyword evidence="2" id="KW-1185">Reference proteome</keyword>
<dbReference type="EMBL" id="JAENIK010000004">
    <property type="protein sequence ID" value="MBK1814915.1"/>
    <property type="molecule type" value="Genomic_DNA"/>
</dbReference>
<evidence type="ECO:0000313" key="2">
    <source>
        <dbReference type="Proteomes" id="UP000600139"/>
    </source>
</evidence>
<dbReference type="AlphaFoldDB" id="A0A934R433"/>
<evidence type="ECO:0008006" key="3">
    <source>
        <dbReference type="Google" id="ProtNLM"/>
    </source>
</evidence>
<proteinExistence type="predicted"/>
<evidence type="ECO:0000313" key="1">
    <source>
        <dbReference type="EMBL" id="MBK1814915.1"/>
    </source>
</evidence>
<name>A0A934R433_9BACT</name>
<gene>
    <name evidence="1" type="ORF">JIN84_04770</name>
</gene>
<protein>
    <recommendedName>
        <fullName evidence="3">Glycosyl transferase</fullName>
    </recommendedName>
</protein>
<sequence>MTRYIITLKWGDRYGSEYVNRLASSVRRHTKMPVSIVCFTDDGEGIDPSVEILPIPEIDLPPAEMVNGWRKLCLFRPDLPIEGIGLFVDLDVVITGPLDDFFTFGDDGDVPIIHNWLPAHKTWFRPDPLIGNSSVFRFHLNHCSFVWEQFHREKEWALATFRPPQSYLTHCIRPRMKFWPAEWARSFKRHCRPMFPFNLVLEPKLPGDARIIVFHGKPDPDEAAVGYKGKRLNHRSKPARWISQHWR</sequence>
<dbReference type="RefSeq" id="WP_200349863.1">
    <property type="nucleotide sequence ID" value="NZ_BAABHZ010000010.1"/>
</dbReference>
<dbReference type="Proteomes" id="UP000600139">
    <property type="component" value="Unassembled WGS sequence"/>
</dbReference>
<reference evidence="1" key="1">
    <citation type="submission" date="2021-01" db="EMBL/GenBank/DDBJ databases">
        <title>Modified the classification status of verrucomicrobia.</title>
        <authorList>
            <person name="Feng X."/>
        </authorList>
    </citation>
    <scope>NUCLEOTIDE SEQUENCE</scope>
    <source>
        <strain evidence="1">JCM 18052</strain>
    </source>
</reference>
<comment type="caution">
    <text evidence="1">The sequence shown here is derived from an EMBL/GenBank/DDBJ whole genome shotgun (WGS) entry which is preliminary data.</text>
</comment>
<organism evidence="1 2">
    <name type="scientific">Luteolibacter yonseiensis</name>
    <dbReference type="NCBI Taxonomy" id="1144680"/>
    <lineage>
        <taxon>Bacteria</taxon>
        <taxon>Pseudomonadati</taxon>
        <taxon>Verrucomicrobiota</taxon>
        <taxon>Verrucomicrobiia</taxon>
        <taxon>Verrucomicrobiales</taxon>
        <taxon>Verrucomicrobiaceae</taxon>
        <taxon>Luteolibacter</taxon>
    </lineage>
</organism>
<accession>A0A934R433</accession>